<dbReference type="PRINTS" id="PR00372">
    <property type="entry name" value="FYWHYDRXLASE"/>
</dbReference>
<dbReference type="InterPro" id="IPR001273">
    <property type="entry name" value="ArAA_hydroxylase"/>
</dbReference>
<keyword evidence="6 8" id="KW-0408">Iron</keyword>
<name>A0A250WYI1_9CHLO</name>
<dbReference type="InterPro" id="IPR036951">
    <property type="entry name" value="ArAA_hydroxylase_sf"/>
</dbReference>
<feature type="binding site" evidence="8">
    <location>
        <position position="245"/>
    </location>
    <ligand>
        <name>Fe cation</name>
        <dbReference type="ChEBI" id="CHEBI:24875"/>
    </ligand>
</feature>
<keyword evidence="4 8" id="KW-0479">Metal-binding</keyword>
<evidence type="ECO:0000256" key="6">
    <source>
        <dbReference type="ARBA" id="ARBA00023004"/>
    </source>
</evidence>
<dbReference type="Gene3D" id="1.10.800.10">
    <property type="entry name" value="Aromatic amino acid hydroxylase"/>
    <property type="match status" value="1"/>
</dbReference>
<dbReference type="Pfam" id="PF00351">
    <property type="entry name" value="Biopterin_H"/>
    <property type="match status" value="1"/>
</dbReference>
<evidence type="ECO:0000256" key="5">
    <source>
        <dbReference type="ARBA" id="ARBA00023002"/>
    </source>
</evidence>
<sequence>MKQILSKEERWNLNWSRTRASAEGYFQIQRPIPTLRRNITSKKPSSKCPRQLRTHSRLLKEHTTTCCVTSSKVNVSQPQRSTPRSIYDVSNNNILGFGANLSQDHPGFNDLSYKARRAWISELASAHKIGMPIPRIAYNQEELQVWKTVLQELRDLLPQHACKQYLQAAPLFNFTPNQIPQLQDVNEVLNRATGWSIRPAAGLLHPRDFLAGLAFKTFHSTQYIRHPSSPSYTPEPDLVHELIGHVPLLADAAFADMLQTLGEASLGVDDKQIWHLIKVYWYTVEFGVVREGSCVKAFGAGILSSFGELQHMSKGTAQFETLDPFIAQPKMSYKDGFQNRYFVLETFEAGRDMLQDYAMKAKLPQELQGSSTLA</sequence>
<comment type="caution">
    <text evidence="10">The sequence shown here is derived from an EMBL/GenBank/DDBJ whole genome shotgun (WGS) entry which is preliminary data.</text>
</comment>
<feature type="binding site" evidence="8">
    <location>
        <position position="240"/>
    </location>
    <ligand>
        <name>Fe cation</name>
        <dbReference type="ChEBI" id="CHEBI:24875"/>
    </ligand>
</feature>
<dbReference type="GO" id="GO:0005506">
    <property type="term" value="F:iron ion binding"/>
    <property type="evidence" value="ECO:0007669"/>
    <property type="project" value="InterPro"/>
</dbReference>
<evidence type="ECO:0000256" key="4">
    <source>
        <dbReference type="ARBA" id="ARBA00022723"/>
    </source>
</evidence>
<comment type="cofactor">
    <cofactor evidence="1 8">
        <name>Fe(2+)</name>
        <dbReference type="ChEBI" id="CHEBI:29033"/>
    </cofactor>
</comment>
<dbReference type="STRING" id="1157962.A0A250WYI1"/>
<evidence type="ECO:0000259" key="9">
    <source>
        <dbReference type="PROSITE" id="PS51410"/>
    </source>
</evidence>
<organism evidence="10 11">
    <name type="scientific">Chlamydomonas eustigma</name>
    <dbReference type="NCBI Taxonomy" id="1157962"/>
    <lineage>
        <taxon>Eukaryota</taxon>
        <taxon>Viridiplantae</taxon>
        <taxon>Chlorophyta</taxon>
        <taxon>core chlorophytes</taxon>
        <taxon>Chlorophyceae</taxon>
        <taxon>CS clade</taxon>
        <taxon>Chlamydomonadales</taxon>
        <taxon>Chlamydomonadaceae</taxon>
        <taxon>Chlamydomonas</taxon>
    </lineage>
</organism>
<keyword evidence="5" id="KW-0560">Oxidoreductase</keyword>
<reference evidence="10 11" key="1">
    <citation type="submission" date="2017-08" db="EMBL/GenBank/DDBJ databases">
        <title>Acidophilic green algal genome provides insights into adaptation to an acidic environment.</title>
        <authorList>
            <person name="Hirooka S."/>
            <person name="Hirose Y."/>
            <person name="Kanesaki Y."/>
            <person name="Higuchi S."/>
            <person name="Fujiwara T."/>
            <person name="Onuma R."/>
            <person name="Era A."/>
            <person name="Ohbayashi R."/>
            <person name="Uzuka A."/>
            <person name="Nozaki H."/>
            <person name="Yoshikawa H."/>
            <person name="Miyagishima S.Y."/>
        </authorList>
    </citation>
    <scope>NUCLEOTIDE SEQUENCE [LARGE SCALE GENOMIC DNA]</scope>
    <source>
        <strain evidence="10 11">NIES-2499</strain>
    </source>
</reference>
<dbReference type="GO" id="GO:0004505">
    <property type="term" value="F:phenylalanine 4-monooxygenase activity"/>
    <property type="evidence" value="ECO:0007669"/>
    <property type="project" value="UniProtKB-EC"/>
</dbReference>
<feature type="domain" description="Biopterin-dependent aromatic amino acid hydroxylase family profile" evidence="9">
    <location>
        <begin position="65"/>
        <end position="374"/>
    </location>
</feature>
<evidence type="ECO:0000256" key="3">
    <source>
        <dbReference type="ARBA" id="ARBA00011995"/>
    </source>
</evidence>
<dbReference type="AlphaFoldDB" id="A0A250WYI1"/>
<evidence type="ECO:0000313" key="10">
    <source>
        <dbReference type="EMBL" id="GAX75903.1"/>
    </source>
</evidence>
<comment type="similarity">
    <text evidence="2">Belongs to the biopterin-dependent aromatic amino acid hydroxylase family.</text>
</comment>
<proteinExistence type="inferred from homology"/>
<evidence type="ECO:0000256" key="8">
    <source>
        <dbReference type="PIRSR" id="PIRSR601273-2"/>
    </source>
</evidence>
<dbReference type="PANTHER" id="PTHR11473">
    <property type="entry name" value="AROMATIC AMINO ACID HYDROXYLASE"/>
    <property type="match status" value="1"/>
</dbReference>
<dbReference type="InterPro" id="IPR019774">
    <property type="entry name" value="Aromatic-AA_hydroxylase_C"/>
</dbReference>
<accession>A0A250WYI1</accession>
<dbReference type="InterPro" id="IPR018301">
    <property type="entry name" value="ArAA_hydroxylase_Fe/CU_BS"/>
</dbReference>
<evidence type="ECO:0000313" key="11">
    <source>
        <dbReference type="Proteomes" id="UP000232323"/>
    </source>
</evidence>
<dbReference type="SUPFAM" id="SSF56534">
    <property type="entry name" value="Aromatic aminoacid monoxygenases, catalytic and oligomerization domains"/>
    <property type="match status" value="1"/>
</dbReference>
<dbReference type="EMBL" id="BEGY01000014">
    <property type="protein sequence ID" value="GAX75903.1"/>
    <property type="molecule type" value="Genomic_DNA"/>
</dbReference>
<dbReference type="InterPro" id="IPR036329">
    <property type="entry name" value="Aro-AA_hydroxylase_C_sf"/>
</dbReference>
<gene>
    <name evidence="10" type="ORF">CEUSTIGMA_g3346.t1</name>
</gene>
<dbReference type="PROSITE" id="PS51410">
    <property type="entry name" value="BH4_AAA_HYDROXYL_2"/>
    <property type="match status" value="1"/>
</dbReference>
<dbReference type="PANTHER" id="PTHR11473:SF24">
    <property type="entry name" value="PHENYLALANINE-4-HYDROXYLASE"/>
    <property type="match status" value="1"/>
</dbReference>
<dbReference type="EC" id="1.14.16.1" evidence="3"/>
<dbReference type="Proteomes" id="UP000232323">
    <property type="component" value="Unassembled WGS sequence"/>
</dbReference>
<keyword evidence="11" id="KW-1185">Reference proteome</keyword>
<evidence type="ECO:0000256" key="7">
    <source>
        <dbReference type="ARBA" id="ARBA00023033"/>
    </source>
</evidence>
<evidence type="ECO:0000256" key="2">
    <source>
        <dbReference type="ARBA" id="ARBA00009712"/>
    </source>
</evidence>
<keyword evidence="7" id="KW-0503">Monooxygenase</keyword>
<protein>
    <recommendedName>
        <fullName evidence="3">phenylalanine 4-monooxygenase</fullName>
        <ecNumber evidence="3">1.14.16.1</ecNumber>
    </recommendedName>
</protein>
<dbReference type="OrthoDB" id="983542at2759"/>
<evidence type="ECO:0000256" key="1">
    <source>
        <dbReference type="ARBA" id="ARBA00001954"/>
    </source>
</evidence>
<dbReference type="PROSITE" id="PS00367">
    <property type="entry name" value="BH4_AAA_HYDROXYL_1"/>
    <property type="match status" value="1"/>
</dbReference>
<feature type="binding site" evidence="8">
    <location>
        <position position="285"/>
    </location>
    <ligand>
        <name>Fe cation</name>
        <dbReference type="ChEBI" id="CHEBI:24875"/>
    </ligand>
</feature>